<dbReference type="Pfam" id="PF09377">
    <property type="entry name" value="SBDS_domain_II"/>
    <property type="match status" value="1"/>
</dbReference>
<dbReference type="InterPro" id="IPR018978">
    <property type="entry name" value="SDO1/SBDS_central"/>
</dbReference>
<dbReference type="Gene3D" id="3.30.70.240">
    <property type="match status" value="1"/>
</dbReference>
<evidence type="ECO:0000256" key="2">
    <source>
        <dbReference type="ARBA" id="ARBA00004496"/>
    </source>
</evidence>
<proteinExistence type="inferred from homology"/>
<dbReference type="EMBL" id="MBFS01001190">
    <property type="protein sequence ID" value="PVV01314.1"/>
    <property type="molecule type" value="Genomic_DNA"/>
</dbReference>
<evidence type="ECO:0000256" key="1">
    <source>
        <dbReference type="ARBA" id="ARBA00004123"/>
    </source>
</evidence>
<keyword evidence="13" id="KW-1185">Reference proteome</keyword>
<dbReference type="Pfam" id="PF01172">
    <property type="entry name" value="SBDS_N"/>
    <property type="match status" value="1"/>
</dbReference>
<evidence type="ECO:0000259" key="10">
    <source>
        <dbReference type="Pfam" id="PF09377"/>
    </source>
</evidence>
<dbReference type="InterPro" id="IPR039100">
    <property type="entry name" value="Sdo1/SBDS-like"/>
</dbReference>
<reference evidence="12 13" key="1">
    <citation type="journal article" date="2018" name="MBio">
        <title>Comparative Genomics Reveals the Core Gene Toolbox for the Fungus-Insect Symbiosis.</title>
        <authorList>
            <person name="Wang Y."/>
            <person name="Stata M."/>
            <person name="Wang W."/>
            <person name="Stajich J.E."/>
            <person name="White M.M."/>
            <person name="Moncalvo J.M."/>
        </authorList>
    </citation>
    <scope>NUCLEOTIDE SEQUENCE [LARGE SCALE GENOMIC DNA]</scope>
    <source>
        <strain evidence="12 13">SC-DP-2</strain>
    </source>
</reference>
<evidence type="ECO:0000256" key="7">
    <source>
        <dbReference type="ARBA" id="ARBA00049708"/>
    </source>
</evidence>
<comment type="subunit">
    <text evidence="7">Associates with the 60S ribosomal subunit.</text>
</comment>
<keyword evidence="5" id="KW-0690">Ribosome biogenesis</keyword>
<dbReference type="InterPro" id="IPR002140">
    <property type="entry name" value="Sdo1/SBDS"/>
</dbReference>
<feature type="domain" description="Ribosome maturation protein SDO1/SBDS central" evidence="10">
    <location>
        <begin position="110"/>
        <end position="173"/>
    </location>
</feature>
<protein>
    <recommendedName>
        <fullName evidence="8">Ribosome maturation protein SDO1</fullName>
    </recommendedName>
</protein>
<gene>
    <name evidence="12" type="ORF">BB560_004270</name>
</gene>
<dbReference type="SUPFAM" id="SSF89895">
    <property type="entry name" value="FYSH domain"/>
    <property type="match status" value="1"/>
</dbReference>
<keyword evidence="6" id="KW-0539">Nucleus</keyword>
<dbReference type="PANTHER" id="PTHR10927">
    <property type="entry name" value="RIBOSOME MATURATION PROTEIN SBDS"/>
    <property type="match status" value="1"/>
</dbReference>
<sequence length="255" mass="28936">MGKIFQPGSKIQLTNVSLVRLKKGGKRFEIACYKNKVSEWRNGAEKDIDEVLQIHQIFTNVSKGQVAKSEDLEKIFKTTDIDAIIAEILKKGEQQISEKERSTHLESMYRDISTIVAEKCINPQTKKPYPVSIIEKAMKELQFSVNPNQSAKKQALDVIKQLQSSQKLPIERAQMRLRVVIPPLKDAKQTREKINSMIVSVEEENWSQSSGCEVICLIDPGQYRNIIDLLKATCRNQEEVTVLSLSSLQDDSSFV</sequence>
<comment type="similarity">
    <text evidence="3">Belongs to the SDO1/SBDS family.</text>
</comment>
<comment type="caution">
    <text evidence="12">The sequence shown here is derived from an EMBL/GenBank/DDBJ whole genome shotgun (WGS) entry which is preliminary data.</text>
</comment>
<evidence type="ECO:0000256" key="4">
    <source>
        <dbReference type="ARBA" id="ARBA00022490"/>
    </source>
</evidence>
<feature type="domain" description="Ribosome maturation protein SDO1/SBDS C-terminal" evidence="11">
    <location>
        <begin position="175"/>
        <end position="245"/>
    </location>
</feature>
<name>A0A2T9Z9Q1_9FUNG</name>
<dbReference type="NCBIfam" id="TIGR00291">
    <property type="entry name" value="RNA_SBDS"/>
    <property type="match status" value="1"/>
</dbReference>
<dbReference type="SUPFAM" id="SSF109728">
    <property type="entry name" value="Hypothetical protein AF0491, middle domain"/>
    <property type="match status" value="1"/>
</dbReference>
<dbReference type="PROSITE" id="PS01267">
    <property type="entry name" value="UPF0023"/>
    <property type="match status" value="1"/>
</dbReference>
<evidence type="ECO:0000313" key="13">
    <source>
        <dbReference type="Proteomes" id="UP000245609"/>
    </source>
</evidence>
<dbReference type="Gene3D" id="3.30.1250.10">
    <property type="entry name" value="Ribosome maturation protein SBDS, N-terminal domain"/>
    <property type="match status" value="1"/>
</dbReference>
<evidence type="ECO:0000256" key="8">
    <source>
        <dbReference type="ARBA" id="ARBA00071414"/>
    </source>
</evidence>
<feature type="domain" description="Ribosome maturation protein SDO1/SBDS N-terminal" evidence="9">
    <location>
        <begin position="15"/>
        <end position="101"/>
    </location>
</feature>
<organism evidence="12 13">
    <name type="scientific">Smittium megazygosporum</name>
    <dbReference type="NCBI Taxonomy" id="133381"/>
    <lineage>
        <taxon>Eukaryota</taxon>
        <taxon>Fungi</taxon>
        <taxon>Fungi incertae sedis</taxon>
        <taxon>Zoopagomycota</taxon>
        <taxon>Kickxellomycotina</taxon>
        <taxon>Harpellomycetes</taxon>
        <taxon>Harpellales</taxon>
        <taxon>Legeriomycetaceae</taxon>
        <taxon>Smittium</taxon>
    </lineage>
</organism>
<evidence type="ECO:0000259" key="9">
    <source>
        <dbReference type="Pfam" id="PF01172"/>
    </source>
</evidence>
<accession>A0A2T9Z9Q1</accession>
<dbReference type="InterPro" id="IPR037188">
    <property type="entry name" value="Sdo1/SBDS_central_sf"/>
</dbReference>
<dbReference type="FunFam" id="1.10.10.900:FF:000001">
    <property type="entry name" value="SBDS, ribosome maturation factor"/>
    <property type="match status" value="1"/>
</dbReference>
<dbReference type="Gene3D" id="1.10.10.900">
    <property type="entry name" value="SBDS protein C-terminal domain, subdomain 1"/>
    <property type="match status" value="1"/>
</dbReference>
<dbReference type="InterPro" id="IPR019783">
    <property type="entry name" value="SDO1/SBDS_N"/>
</dbReference>
<dbReference type="InterPro" id="IPR046928">
    <property type="entry name" value="SDO1/SBDS_C"/>
</dbReference>
<dbReference type="Pfam" id="PF20268">
    <property type="entry name" value="SBDS_C"/>
    <property type="match status" value="1"/>
</dbReference>
<dbReference type="GO" id="GO:0042256">
    <property type="term" value="P:cytosolic ribosome assembly"/>
    <property type="evidence" value="ECO:0007669"/>
    <property type="project" value="InterPro"/>
</dbReference>
<evidence type="ECO:0000256" key="5">
    <source>
        <dbReference type="ARBA" id="ARBA00022517"/>
    </source>
</evidence>
<dbReference type="InterPro" id="IPR036786">
    <property type="entry name" value="Ribosome_mat_SBDS_N_sf"/>
</dbReference>
<dbReference type="Proteomes" id="UP000245609">
    <property type="component" value="Unassembled WGS sequence"/>
</dbReference>
<evidence type="ECO:0000259" key="11">
    <source>
        <dbReference type="Pfam" id="PF20268"/>
    </source>
</evidence>
<dbReference type="FunFam" id="3.30.1250.10:FF:000001">
    <property type="entry name" value="SBDS, ribosome maturation factor"/>
    <property type="match status" value="1"/>
</dbReference>
<dbReference type="InterPro" id="IPR018023">
    <property type="entry name" value="Ribosome_mat_SBDS_CS"/>
</dbReference>
<dbReference type="STRING" id="133381.A0A2T9Z9Q1"/>
<evidence type="ECO:0000256" key="3">
    <source>
        <dbReference type="ARBA" id="ARBA00007433"/>
    </source>
</evidence>
<dbReference type="AlphaFoldDB" id="A0A2T9Z9Q1"/>
<comment type="subcellular location">
    <subcellularLocation>
        <location evidence="2">Cytoplasm</location>
    </subcellularLocation>
    <subcellularLocation>
        <location evidence="1">Nucleus</location>
    </subcellularLocation>
</comment>
<evidence type="ECO:0000256" key="6">
    <source>
        <dbReference type="ARBA" id="ARBA00023242"/>
    </source>
</evidence>
<keyword evidence="4" id="KW-0963">Cytoplasm</keyword>
<dbReference type="OrthoDB" id="10253092at2759"/>
<dbReference type="GO" id="GO:0005634">
    <property type="term" value="C:nucleus"/>
    <property type="evidence" value="ECO:0007669"/>
    <property type="project" value="UniProtKB-SubCell"/>
</dbReference>
<dbReference type="PANTHER" id="PTHR10927:SF1">
    <property type="entry name" value="RIBOSOME MATURATION PROTEIN SBDS"/>
    <property type="match status" value="1"/>
</dbReference>
<evidence type="ECO:0000313" key="12">
    <source>
        <dbReference type="EMBL" id="PVV01314.1"/>
    </source>
</evidence>
<dbReference type="GO" id="GO:0005737">
    <property type="term" value="C:cytoplasm"/>
    <property type="evidence" value="ECO:0007669"/>
    <property type="project" value="UniProtKB-SubCell"/>
</dbReference>